<keyword evidence="2" id="KW-1185">Reference proteome</keyword>
<dbReference type="RefSeq" id="WP_101901326.1">
    <property type="nucleotide sequence ID" value="NZ_JBFKZU010000015.1"/>
</dbReference>
<accession>A0ABP1EJZ6</accession>
<dbReference type="EMBL" id="OZ038524">
    <property type="protein sequence ID" value="CAL2082720.1"/>
    <property type="molecule type" value="Genomic_DNA"/>
</dbReference>
<dbReference type="InterPro" id="IPR054207">
    <property type="entry name" value="DUF6913"/>
</dbReference>
<reference evidence="1 2" key="1">
    <citation type="submission" date="2024-05" db="EMBL/GenBank/DDBJ databases">
        <authorList>
            <person name="Duchaud E."/>
        </authorList>
    </citation>
    <scope>NUCLEOTIDE SEQUENCE [LARGE SCALE GENOMIC DNA]</scope>
    <source>
        <strain evidence="1">Ena-SAMPLE-TAB-13-05-2024-13:56:06:370-140309</strain>
    </source>
</reference>
<organism evidence="1 2">
    <name type="scientific">Tenacibaculum dicentrarchi</name>
    <dbReference type="NCBI Taxonomy" id="669041"/>
    <lineage>
        <taxon>Bacteria</taxon>
        <taxon>Pseudomonadati</taxon>
        <taxon>Bacteroidota</taxon>
        <taxon>Flavobacteriia</taxon>
        <taxon>Flavobacteriales</taxon>
        <taxon>Flavobacteriaceae</taxon>
        <taxon>Tenacibaculum</taxon>
    </lineage>
</organism>
<name>A0ABP1EJZ6_9FLAO</name>
<dbReference type="Pfam" id="PF21857">
    <property type="entry name" value="DUF6913"/>
    <property type="match status" value="1"/>
</dbReference>
<gene>
    <name evidence="1" type="ORF">TD3509T_1402</name>
</gene>
<dbReference type="Proteomes" id="UP001497514">
    <property type="component" value="Chromosome"/>
</dbReference>
<evidence type="ECO:0000313" key="2">
    <source>
        <dbReference type="Proteomes" id="UP001497514"/>
    </source>
</evidence>
<evidence type="ECO:0000313" key="1">
    <source>
        <dbReference type="EMBL" id="CAL2082720.1"/>
    </source>
</evidence>
<proteinExistence type="predicted"/>
<protein>
    <submittedName>
        <fullName evidence="1">Uncharacterized protein</fullName>
    </submittedName>
</protein>
<dbReference type="GeneID" id="65209449"/>
<sequence>MIAKLKKKSIQKFYNKTIVKKQAENQQKQVGKQQCKIKKIAILLDNESLEKIVIANLTNHFPFKKNDITVLIYRSFDKKQEALPTFFTDKEIGFKAGLKSDNLKNFVKNEYDLLINYVKTPNLYVNTITLLSQARLKVSFAGVDDRLYDIVISDEGLNETVLNQEIKKYLIILKKI</sequence>